<keyword evidence="6" id="KW-0221">Differentiation</keyword>
<feature type="region of interest" description="Disordered" evidence="11">
    <location>
        <begin position="582"/>
        <end position="601"/>
    </location>
</feature>
<evidence type="ECO:0000256" key="4">
    <source>
        <dbReference type="ARBA" id="ARBA00022729"/>
    </source>
</evidence>
<evidence type="ECO:0000259" key="13">
    <source>
        <dbReference type="PROSITE" id="PS51034"/>
    </source>
</evidence>
<sequence length="649" mass="72027">MSGRVRYDRLTMRDGTCQASSEEIPIVHVRLRDGLTAGTSAVRDGRVEVLYNGEWGTVCDDGWGNVEAGVICRMLGFIGAARPHNGSYFPRATTGRVILDDVKCDGNEATIAACKHAAWGATNCGHEEDAGVTCLGLLVQTTPPPTPRTTTTTAPPRICDNPSSEIRLVDGNNVWVGRVQVRYENKWWEVCDDSWGQQNAQVVCRMLCYNPANARAHLGPAFGNMTESILLDDVLCSGSEDTILNCVHSPLKTNNCEATEGAGVSCMPEDDGAPLVPHPDIECKSENEKITAIFLKAEDTRLRPEHLSVEGAAVNCGYTTRMDQFYVYISIPFVGCNTQRNINDTHIMYSNTIRHDVPAENDVITRRQVFHIPAICVMGRNDDVVNDVEPLEQTAPPRYGYGHFEVNMNIYRSSRFVDAIATFPARVILREYVYVGLSLTTTDKQLKIVVNRCYATPEEDPNSTPQNVLIEDKCAIDDSITFYPINQTMFAFRFKSFKFQGDNDIIYLQCKAYVCGTEEKHRRCDRTCAYSSPSGAGRRRRAVEDDFDVFFADHPIIAREKGPIIIYDPFVPFTVQPTPYGSTKRVTSSSSGGNKMTDPRSDILNTQIRTGPTINNQSLSTLDPLPGITGRIGKDPWLLQEALNGKLLY</sequence>
<comment type="caution">
    <text evidence="14">The sequence shown here is derived from an EMBL/GenBank/DDBJ whole genome shotgun (WGS) entry which is preliminary data.</text>
</comment>
<evidence type="ECO:0000256" key="9">
    <source>
        <dbReference type="ARBA" id="ARBA00023180"/>
    </source>
</evidence>
<dbReference type="Pfam" id="PF00530">
    <property type="entry name" value="SRCR"/>
    <property type="match status" value="2"/>
</dbReference>
<keyword evidence="15" id="KW-1185">Reference proteome</keyword>
<keyword evidence="2" id="KW-0217">Developmental protein</keyword>
<dbReference type="InterPro" id="IPR036772">
    <property type="entry name" value="SRCR-like_dom_sf"/>
</dbReference>
<dbReference type="PANTHER" id="PTHR48071">
    <property type="entry name" value="SRCR DOMAIN-CONTAINING PROTEIN"/>
    <property type="match status" value="1"/>
</dbReference>
<keyword evidence="8" id="KW-0675">Receptor</keyword>
<feature type="domain" description="ZP" evidence="13">
    <location>
        <begin position="282"/>
        <end position="531"/>
    </location>
</feature>
<comment type="caution">
    <text evidence="10">Lacks conserved residue(s) required for the propagation of feature annotation.</text>
</comment>
<dbReference type="InterPro" id="IPR055356">
    <property type="entry name" value="ZP-N"/>
</dbReference>
<keyword evidence="9" id="KW-0325">Glycoprotein</keyword>
<keyword evidence="3" id="KW-0964">Secreted</keyword>
<dbReference type="InterPro" id="IPR001190">
    <property type="entry name" value="SRCR"/>
</dbReference>
<dbReference type="Pfam" id="PF00100">
    <property type="entry name" value="Zona_pellucida"/>
    <property type="match status" value="1"/>
</dbReference>
<dbReference type="FunFam" id="3.10.250.10:FF:000011">
    <property type="entry name" value="Scavenger receptor class A member 5"/>
    <property type="match status" value="1"/>
</dbReference>
<dbReference type="SMART" id="SM00241">
    <property type="entry name" value="ZP"/>
    <property type="match status" value="1"/>
</dbReference>
<dbReference type="InterPro" id="IPR055355">
    <property type="entry name" value="ZP-C"/>
</dbReference>
<feature type="compositionally biased region" description="Polar residues" evidence="11">
    <location>
        <begin position="582"/>
        <end position="594"/>
    </location>
</feature>
<dbReference type="PROSITE" id="PS50287">
    <property type="entry name" value="SRCR_2"/>
    <property type="match status" value="2"/>
</dbReference>
<keyword evidence="4" id="KW-0732">Signal</keyword>
<evidence type="ECO:0000256" key="11">
    <source>
        <dbReference type="SAM" id="MobiDB-lite"/>
    </source>
</evidence>
<name>A0AAD9J784_9ANNE</name>
<dbReference type="SMART" id="SM00202">
    <property type="entry name" value="SR"/>
    <property type="match status" value="2"/>
</dbReference>
<dbReference type="PRINTS" id="PR00258">
    <property type="entry name" value="SPERACTRCPTR"/>
</dbReference>
<dbReference type="Gene3D" id="2.60.40.3210">
    <property type="entry name" value="Zona pellucida, ZP-N domain"/>
    <property type="match status" value="1"/>
</dbReference>
<evidence type="ECO:0000256" key="6">
    <source>
        <dbReference type="ARBA" id="ARBA00022782"/>
    </source>
</evidence>
<dbReference type="Proteomes" id="UP001208570">
    <property type="component" value="Unassembled WGS sequence"/>
</dbReference>
<dbReference type="Gene3D" id="3.10.250.10">
    <property type="entry name" value="SRCR-like domain"/>
    <property type="match status" value="2"/>
</dbReference>
<organism evidence="14 15">
    <name type="scientific">Paralvinella palmiformis</name>
    <dbReference type="NCBI Taxonomy" id="53620"/>
    <lineage>
        <taxon>Eukaryota</taxon>
        <taxon>Metazoa</taxon>
        <taxon>Spiralia</taxon>
        <taxon>Lophotrochozoa</taxon>
        <taxon>Annelida</taxon>
        <taxon>Polychaeta</taxon>
        <taxon>Sedentaria</taxon>
        <taxon>Canalipalpata</taxon>
        <taxon>Terebellida</taxon>
        <taxon>Terebelliformia</taxon>
        <taxon>Alvinellidae</taxon>
        <taxon>Paralvinella</taxon>
    </lineage>
</organism>
<evidence type="ECO:0000256" key="10">
    <source>
        <dbReference type="PROSITE-ProRule" id="PRU00196"/>
    </source>
</evidence>
<evidence type="ECO:0000256" key="7">
    <source>
        <dbReference type="ARBA" id="ARBA00023157"/>
    </source>
</evidence>
<proteinExistence type="predicted"/>
<evidence type="ECO:0000259" key="12">
    <source>
        <dbReference type="PROSITE" id="PS50287"/>
    </source>
</evidence>
<comment type="subcellular location">
    <subcellularLocation>
        <location evidence="1">Secreted</location>
    </subcellularLocation>
</comment>
<dbReference type="FunFam" id="3.10.250.10:FF:000007">
    <property type="entry name" value="Soluble scavenger receptor cysteine-rich domain-containing protein SSC5D"/>
    <property type="match status" value="1"/>
</dbReference>
<evidence type="ECO:0000256" key="1">
    <source>
        <dbReference type="ARBA" id="ARBA00004613"/>
    </source>
</evidence>
<dbReference type="SUPFAM" id="SSF56487">
    <property type="entry name" value="SRCR-like"/>
    <property type="match status" value="2"/>
</dbReference>
<keyword evidence="5" id="KW-0677">Repeat</keyword>
<feature type="domain" description="SRCR" evidence="12">
    <location>
        <begin position="29"/>
        <end position="135"/>
    </location>
</feature>
<dbReference type="InterPro" id="IPR042235">
    <property type="entry name" value="ZP-C_dom"/>
</dbReference>
<evidence type="ECO:0000256" key="3">
    <source>
        <dbReference type="ARBA" id="ARBA00022525"/>
    </source>
</evidence>
<feature type="disulfide bond" evidence="10">
    <location>
        <begin position="236"/>
        <end position="246"/>
    </location>
</feature>
<feature type="disulfide bond" evidence="10">
    <location>
        <begin position="104"/>
        <end position="114"/>
    </location>
</feature>
<dbReference type="PROSITE" id="PS00682">
    <property type="entry name" value="ZP_1"/>
    <property type="match status" value="1"/>
</dbReference>
<gene>
    <name evidence="14" type="ORF">LSH36_538g00012</name>
</gene>
<dbReference type="GO" id="GO:0005576">
    <property type="term" value="C:extracellular region"/>
    <property type="evidence" value="ECO:0007669"/>
    <property type="project" value="UniProtKB-SubCell"/>
</dbReference>
<feature type="domain" description="SRCR" evidence="12">
    <location>
        <begin position="166"/>
        <end position="267"/>
    </location>
</feature>
<evidence type="ECO:0000313" key="15">
    <source>
        <dbReference type="Proteomes" id="UP001208570"/>
    </source>
</evidence>
<evidence type="ECO:0000256" key="5">
    <source>
        <dbReference type="ARBA" id="ARBA00022737"/>
    </source>
</evidence>
<protein>
    <recommendedName>
        <fullName evidence="16">Deleted in malignant brain tumors 1 protein</fullName>
    </recommendedName>
</protein>
<evidence type="ECO:0008006" key="16">
    <source>
        <dbReference type="Google" id="ProtNLM"/>
    </source>
</evidence>
<keyword evidence="7 10" id="KW-1015">Disulfide bond</keyword>
<evidence type="ECO:0000256" key="2">
    <source>
        <dbReference type="ARBA" id="ARBA00022473"/>
    </source>
</evidence>
<dbReference type="GO" id="GO:0016020">
    <property type="term" value="C:membrane"/>
    <property type="evidence" value="ECO:0007669"/>
    <property type="project" value="InterPro"/>
</dbReference>
<dbReference type="GO" id="GO:0030154">
    <property type="term" value="P:cell differentiation"/>
    <property type="evidence" value="ECO:0007669"/>
    <property type="project" value="UniProtKB-KW"/>
</dbReference>
<evidence type="ECO:0000313" key="14">
    <source>
        <dbReference type="EMBL" id="KAK2147738.1"/>
    </source>
</evidence>
<dbReference type="PANTHER" id="PTHR48071:SF18">
    <property type="entry name" value="DELETED IN MALIGNANT BRAIN TUMORS 1 PROTEIN-RELATED"/>
    <property type="match status" value="1"/>
</dbReference>
<accession>A0AAD9J784</accession>
<dbReference type="Gene3D" id="2.60.40.4100">
    <property type="entry name" value="Zona pellucida, ZP-C domain"/>
    <property type="match status" value="1"/>
</dbReference>
<reference evidence="14" key="1">
    <citation type="journal article" date="2023" name="Mol. Biol. Evol.">
        <title>Third-Generation Sequencing Reveals the Adaptive Role of the Epigenome in Three Deep-Sea Polychaetes.</title>
        <authorList>
            <person name="Perez M."/>
            <person name="Aroh O."/>
            <person name="Sun Y."/>
            <person name="Lan Y."/>
            <person name="Juniper S.K."/>
            <person name="Young C.R."/>
            <person name="Angers B."/>
            <person name="Qian P.Y."/>
        </authorList>
    </citation>
    <scope>NUCLEOTIDE SEQUENCE</scope>
    <source>
        <strain evidence="14">P08H-3</strain>
    </source>
</reference>
<dbReference type="InterPro" id="IPR017977">
    <property type="entry name" value="ZP_dom_CS"/>
</dbReference>
<evidence type="ECO:0000256" key="8">
    <source>
        <dbReference type="ARBA" id="ARBA00023170"/>
    </source>
</evidence>
<dbReference type="AlphaFoldDB" id="A0AAD9J784"/>
<dbReference type="Pfam" id="PF23344">
    <property type="entry name" value="ZP-N"/>
    <property type="match status" value="1"/>
</dbReference>
<dbReference type="PROSITE" id="PS51034">
    <property type="entry name" value="ZP_2"/>
    <property type="match status" value="1"/>
</dbReference>
<dbReference type="InterPro" id="IPR001507">
    <property type="entry name" value="ZP_dom"/>
</dbReference>
<dbReference type="EMBL" id="JAODUP010000538">
    <property type="protein sequence ID" value="KAK2147738.1"/>
    <property type="molecule type" value="Genomic_DNA"/>
</dbReference>